<evidence type="ECO:0000259" key="7">
    <source>
        <dbReference type="Pfam" id="PF13480"/>
    </source>
</evidence>
<name>A0A2H0A890_9BACT</name>
<protein>
    <recommendedName>
        <fullName evidence="7">BioF2-like acetyltransferase domain-containing protein</fullName>
    </recommendedName>
</protein>
<dbReference type="EMBL" id="PCSH01000051">
    <property type="protein sequence ID" value="PIP41637.1"/>
    <property type="molecule type" value="Genomic_DNA"/>
</dbReference>
<evidence type="ECO:0000256" key="1">
    <source>
        <dbReference type="ARBA" id="ARBA00009943"/>
    </source>
</evidence>
<dbReference type="GO" id="GO:0071555">
    <property type="term" value="P:cell wall organization"/>
    <property type="evidence" value="ECO:0007669"/>
    <property type="project" value="UniProtKB-KW"/>
</dbReference>
<sequence length="215" mass="25469">MKIYELTAMDIEINLEDNWDKIPSKNRNMIRKALKSNLEIDIGREYLNDFYSLFVRKMRDLGTPVYSFNFFQRIMEESSTSTILVVKNHDKVIAAGLLIPFKNTLYNPWTASNKDFLELAPNNLFYWECIRYCHENGLAHFDIGRSIWHSGTFNFKKNIGAVPKQLYYQYYLNKAKDMPGIDANNPRYRMCIKMWQRLPIWLTKMIGPGIIRYIP</sequence>
<keyword evidence="4" id="KW-0573">Peptidoglycan synthesis</keyword>
<evidence type="ECO:0000313" key="9">
    <source>
        <dbReference type="Proteomes" id="UP000231067"/>
    </source>
</evidence>
<comment type="similarity">
    <text evidence="1">Belongs to the FemABX family.</text>
</comment>
<dbReference type="GO" id="GO:0008360">
    <property type="term" value="P:regulation of cell shape"/>
    <property type="evidence" value="ECO:0007669"/>
    <property type="project" value="UniProtKB-KW"/>
</dbReference>
<dbReference type="GO" id="GO:0016755">
    <property type="term" value="F:aminoacyltransferase activity"/>
    <property type="evidence" value="ECO:0007669"/>
    <property type="project" value="InterPro"/>
</dbReference>
<dbReference type="Pfam" id="PF13480">
    <property type="entry name" value="Acetyltransf_6"/>
    <property type="match status" value="1"/>
</dbReference>
<dbReference type="InterPro" id="IPR003447">
    <property type="entry name" value="FEMABX"/>
</dbReference>
<dbReference type="SUPFAM" id="SSF55729">
    <property type="entry name" value="Acyl-CoA N-acyltransferases (Nat)"/>
    <property type="match status" value="1"/>
</dbReference>
<dbReference type="PROSITE" id="PS51191">
    <property type="entry name" value="FEMABX"/>
    <property type="match status" value="1"/>
</dbReference>
<gene>
    <name evidence="8" type="ORF">COX18_02800</name>
</gene>
<dbReference type="InterPro" id="IPR050644">
    <property type="entry name" value="PG_Glycine_Bridge_Synth"/>
</dbReference>
<dbReference type="PANTHER" id="PTHR36174:SF1">
    <property type="entry name" value="LIPID II:GLYCINE GLYCYLTRANSFERASE"/>
    <property type="match status" value="1"/>
</dbReference>
<evidence type="ECO:0000256" key="2">
    <source>
        <dbReference type="ARBA" id="ARBA00022679"/>
    </source>
</evidence>
<evidence type="ECO:0000256" key="6">
    <source>
        <dbReference type="ARBA" id="ARBA00023316"/>
    </source>
</evidence>
<dbReference type="InterPro" id="IPR016181">
    <property type="entry name" value="Acyl_CoA_acyltransferase"/>
</dbReference>
<dbReference type="InterPro" id="IPR038740">
    <property type="entry name" value="BioF2-like_GNAT_dom"/>
</dbReference>
<keyword evidence="3" id="KW-0133">Cell shape</keyword>
<keyword evidence="6" id="KW-0961">Cell wall biogenesis/degradation</keyword>
<reference evidence="8 9" key="1">
    <citation type="submission" date="2017-09" db="EMBL/GenBank/DDBJ databases">
        <title>Depth-based differentiation of microbial function through sediment-hosted aquifers and enrichment of novel symbionts in the deep terrestrial subsurface.</title>
        <authorList>
            <person name="Probst A.J."/>
            <person name="Ladd B."/>
            <person name="Jarett J.K."/>
            <person name="Geller-Mcgrath D.E."/>
            <person name="Sieber C.M."/>
            <person name="Emerson J.B."/>
            <person name="Anantharaman K."/>
            <person name="Thomas B.C."/>
            <person name="Malmstrom R."/>
            <person name="Stieglmeier M."/>
            <person name="Klingl A."/>
            <person name="Woyke T."/>
            <person name="Ryan C.M."/>
            <person name="Banfield J.F."/>
        </authorList>
    </citation>
    <scope>NUCLEOTIDE SEQUENCE [LARGE SCALE GENOMIC DNA]</scope>
    <source>
        <strain evidence="8">CG23_combo_of_CG06-09_8_20_14_all_40_23</strain>
    </source>
</reference>
<keyword evidence="2" id="KW-0808">Transferase</keyword>
<dbReference type="Gene3D" id="3.40.630.30">
    <property type="match status" value="1"/>
</dbReference>
<accession>A0A2H0A890</accession>
<dbReference type="Proteomes" id="UP000231067">
    <property type="component" value="Unassembled WGS sequence"/>
</dbReference>
<evidence type="ECO:0000256" key="3">
    <source>
        <dbReference type="ARBA" id="ARBA00022960"/>
    </source>
</evidence>
<dbReference type="GO" id="GO:0009252">
    <property type="term" value="P:peptidoglycan biosynthetic process"/>
    <property type="evidence" value="ECO:0007669"/>
    <property type="project" value="UniProtKB-KW"/>
</dbReference>
<evidence type="ECO:0000256" key="4">
    <source>
        <dbReference type="ARBA" id="ARBA00022984"/>
    </source>
</evidence>
<feature type="domain" description="BioF2-like acetyltransferase" evidence="7">
    <location>
        <begin position="25"/>
        <end position="157"/>
    </location>
</feature>
<dbReference type="AlphaFoldDB" id="A0A2H0A890"/>
<evidence type="ECO:0000313" key="8">
    <source>
        <dbReference type="EMBL" id="PIP41637.1"/>
    </source>
</evidence>
<keyword evidence="5" id="KW-0012">Acyltransferase</keyword>
<proteinExistence type="inferred from homology"/>
<dbReference type="PANTHER" id="PTHR36174">
    <property type="entry name" value="LIPID II:GLYCINE GLYCYLTRANSFERASE"/>
    <property type="match status" value="1"/>
</dbReference>
<comment type="caution">
    <text evidence="8">The sequence shown here is derived from an EMBL/GenBank/DDBJ whole genome shotgun (WGS) entry which is preliminary data.</text>
</comment>
<evidence type="ECO:0000256" key="5">
    <source>
        <dbReference type="ARBA" id="ARBA00023315"/>
    </source>
</evidence>
<organism evidence="8 9">
    <name type="scientific">Candidatus Desantisbacteria bacterium CG23_combo_of_CG06-09_8_20_14_all_40_23</name>
    <dbReference type="NCBI Taxonomy" id="1974550"/>
    <lineage>
        <taxon>Bacteria</taxon>
        <taxon>Candidatus Desantisiibacteriota</taxon>
    </lineage>
</organism>